<evidence type="ECO:0000256" key="2">
    <source>
        <dbReference type="ARBA" id="ARBA00005581"/>
    </source>
</evidence>
<dbReference type="RefSeq" id="XP_056690678.1">
    <property type="nucleotide sequence ID" value="XM_056834700.1"/>
</dbReference>
<dbReference type="PANTHER" id="PTHR31232:SF164">
    <property type="entry name" value="S-PROTEIN HOMOLOG"/>
    <property type="match status" value="1"/>
</dbReference>
<keyword evidence="5 6" id="KW-0732">Signal</keyword>
<keyword evidence="4 6" id="KW-0964">Secreted</keyword>
<keyword evidence="7" id="KW-1185">Reference proteome</keyword>
<proteinExistence type="inferred from homology"/>
<gene>
    <name evidence="8" type="primary">LOC130465889</name>
</gene>
<dbReference type="InterPro" id="IPR010264">
    <property type="entry name" value="Self-incomp_S1"/>
</dbReference>
<evidence type="ECO:0000256" key="6">
    <source>
        <dbReference type="RuleBase" id="RU367044"/>
    </source>
</evidence>
<evidence type="ECO:0000313" key="7">
    <source>
        <dbReference type="Proteomes" id="UP000813463"/>
    </source>
</evidence>
<comment type="similarity">
    <text evidence="2 6">Belongs to the plant self-incompatibility (S1) protein family.</text>
</comment>
<dbReference type="Proteomes" id="UP000813463">
    <property type="component" value="Chromosome 1"/>
</dbReference>
<keyword evidence="3 6" id="KW-0713">Self-incompatibility</keyword>
<sequence>MNSNDILVQCVIVVLAITTISSNYGENKSKLFVDAYAGTKYVKYHVAVINGLSNDILDVHCKGDDEDLHLQHLAVNTNFTWSLRTAFFYKVSYDCTVHWEEGGEIKFNAFIDDSKFLDYGCGGRHCFWKTTDFGLYLWQIHNRTFVYKYGWPGKQILRVDNIYVMV</sequence>
<dbReference type="Pfam" id="PF05938">
    <property type="entry name" value="Self-incomp_S1"/>
    <property type="match status" value="1"/>
</dbReference>
<name>A0ABM3R4Y7_SPIOL</name>
<protein>
    <recommendedName>
        <fullName evidence="6">S-protein homolog</fullName>
    </recommendedName>
</protein>
<organism evidence="7 8">
    <name type="scientific">Spinacia oleracea</name>
    <name type="common">Spinach</name>
    <dbReference type="NCBI Taxonomy" id="3562"/>
    <lineage>
        <taxon>Eukaryota</taxon>
        <taxon>Viridiplantae</taxon>
        <taxon>Streptophyta</taxon>
        <taxon>Embryophyta</taxon>
        <taxon>Tracheophyta</taxon>
        <taxon>Spermatophyta</taxon>
        <taxon>Magnoliopsida</taxon>
        <taxon>eudicotyledons</taxon>
        <taxon>Gunneridae</taxon>
        <taxon>Pentapetalae</taxon>
        <taxon>Caryophyllales</taxon>
        <taxon>Chenopodiaceae</taxon>
        <taxon>Chenopodioideae</taxon>
        <taxon>Anserineae</taxon>
        <taxon>Spinacia</taxon>
    </lineage>
</organism>
<feature type="signal peptide" evidence="6">
    <location>
        <begin position="1"/>
        <end position="22"/>
    </location>
</feature>
<evidence type="ECO:0000256" key="1">
    <source>
        <dbReference type="ARBA" id="ARBA00004613"/>
    </source>
</evidence>
<feature type="chain" id="PRO_5044959517" description="S-protein homolog" evidence="6">
    <location>
        <begin position="23"/>
        <end position="166"/>
    </location>
</feature>
<evidence type="ECO:0000256" key="3">
    <source>
        <dbReference type="ARBA" id="ARBA00022471"/>
    </source>
</evidence>
<reference evidence="7" key="1">
    <citation type="journal article" date="2021" name="Nat. Commun.">
        <title>Genomic analyses provide insights into spinach domestication and the genetic basis of agronomic traits.</title>
        <authorList>
            <person name="Cai X."/>
            <person name="Sun X."/>
            <person name="Xu C."/>
            <person name="Sun H."/>
            <person name="Wang X."/>
            <person name="Ge C."/>
            <person name="Zhang Z."/>
            <person name="Wang Q."/>
            <person name="Fei Z."/>
            <person name="Jiao C."/>
            <person name="Wang Q."/>
        </authorList>
    </citation>
    <scope>NUCLEOTIDE SEQUENCE [LARGE SCALE GENOMIC DNA]</scope>
    <source>
        <strain evidence="7">cv. Varoflay</strain>
    </source>
</reference>
<dbReference type="GeneID" id="130465889"/>
<comment type="subcellular location">
    <subcellularLocation>
        <location evidence="1 6">Secreted</location>
    </subcellularLocation>
</comment>
<evidence type="ECO:0000256" key="5">
    <source>
        <dbReference type="ARBA" id="ARBA00022729"/>
    </source>
</evidence>
<evidence type="ECO:0000313" key="8">
    <source>
        <dbReference type="RefSeq" id="XP_056690678.1"/>
    </source>
</evidence>
<reference evidence="8" key="2">
    <citation type="submission" date="2025-08" db="UniProtKB">
        <authorList>
            <consortium name="RefSeq"/>
        </authorList>
    </citation>
    <scope>IDENTIFICATION</scope>
    <source>
        <tissue evidence="8">Leaf</tissue>
    </source>
</reference>
<dbReference type="PANTHER" id="PTHR31232">
    <property type="match status" value="1"/>
</dbReference>
<evidence type="ECO:0000256" key="4">
    <source>
        <dbReference type="ARBA" id="ARBA00022525"/>
    </source>
</evidence>
<accession>A0ABM3R4Y7</accession>